<gene>
    <name evidence="2" type="ORF">JOB18_045725</name>
</gene>
<dbReference type="Proteomes" id="UP000693946">
    <property type="component" value="Linkage Group LG2"/>
</dbReference>
<name>A0AAV6RF58_SOLSE</name>
<evidence type="ECO:0000313" key="2">
    <source>
        <dbReference type="EMBL" id="KAG7503823.1"/>
    </source>
</evidence>
<keyword evidence="3" id="KW-1185">Reference proteome</keyword>
<sequence length="82" mass="9080">MSSARCQSAKSPSLLRLEGKHCFPAAPLIEEVSVSGLVAATTLTCPDRYITVTLTHGDRFGGNMKKEKENEREREGEEEEKK</sequence>
<accession>A0AAV6RF58</accession>
<evidence type="ECO:0000256" key="1">
    <source>
        <dbReference type="SAM" id="MobiDB-lite"/>
    </source>
</evidence>
<feature type="region of interest" description="Disordered" evidence="1">
    <location>
        <begin position="57"/>
        <end position="82"/>
    </location>
</feature>
<comment type="caution">
    <text evidence="2">The sequence shown here is derived from an EMBL/GenBank/DDBJ whole genome shotgun (WGS) entry which is preliminary data.</text>
</comment>
<dbReference type="EMBL" id="JAGKHQ010000012">
    <property type="protein sequence ID" value="KAG7503823.1"/>
    <property type="molecule type" value="Genomic_DNA"/>
</dbReference>
<protein>
    <submittedName>
        <fullName evidence="2">Uncharacterized protein</fullName>
    </submittedName>
</protein>
<reference evidence="2 3" key="1">
    <citation type="journal article" date="2021" name="Sci. Rep.">
        <title>Chromosome anchoring in Senegalese sole (Solea senegalensis) reveals sex-associated markers and genome rearrangements in flatfish.</title>
        <authorList>
            <person name="Guerrero-Cozar I."/>
            <person name="Gomez-Garrido J."/>
            <person name="Berbel C."/>
            <person name="Martinez-Blanch J.F."/>
            <person name="Alioto T."/>
            <person name="Claros M.G."/>
            <person name="Gagnaire P.A."/>
            <person name="Manchado M."/>
        </authorList>
    </citation>
    <scope>NUCLEOTIDE SEQUENCE [LARGE SCALE GENOMIC DNA]</scope>
    <source>
        <strain evidence="2">Sse05_10M</strain>
    </source>
</reference>
<organism evidence="2 3">
    <name type="scientific">Solea senegalensis</name>
    <name type="common">Senegalese sole</name>
    <dbReference type="NCBI Taxonomy" id="28829"/>
    <lineage>
        <taxon>Eukaryota</taxon>
        <taxon>Metazoa</taxon>
        <taxon>Chordata</taxon>
        <taxon>Craniata</taxon>
        <taxon>Vertebrata</taxon>
        <taxon>Euteleostomi</taxon>
        <taxon>Actinopterygii</taxon>
        <taxon>Neopterygii</taxon>
        <taxon>Teleostei</taxon>
        <taxon>Neoteleostei</taxon>
        <taxon>Acanthomorphata</taxon>
        <taxon>Carangaria</taxon>
        <taxon>Pleuronectiformes</taxon>
        <taxon>Pleuronectoidei</taxon>
        <taxon>Soleidae</taxon>
        <taxon>Solea</taxon>
    </lineage>
</organism>
<evidence type="ECO:0000313" key="3">
    <source>
        <dbReference type="Proteomes" id="UP000693946"/>
    </source>
</evidence>
<dbReference type="AlphaFoldDB" id="A0AAV6RF58"/>
<proteinExistence type="predicted"/>